<sequence length="98" mass="11163">MPWFGMDIGGTLTKLVYFEPKGREEPFRSGLANIRRYLTMNKAYGSTDTGHPSPAGQRTNRWRGRHYSLHSIPHLRSAVLHRTGKGQRCETNTVNYTA</sequence>
<dbReference type="Proteomes" id="UP000595437">
    <property type="component" value="Chromosome 2"/>
</dbReference>
<protein>
    <submittedName>
        <fullName evidence="1">Pantothenate kinase 2 mitochondriallike</fullName>
    </submittedName>
</protein>
<gene>
    <name evidence="1" type="ORF">FKW44_003701</name>
</gene>
<keyword evidence="1" id="KW-0418">Kinase</keyword>
<dbReference type="EMBL" id="CP045891">
    <property type="protein sequence ID" value="QQP58399.1"/>
    <property type="molecule type" value="Genomic_DNA"/>
</dbReference>
<dbReference type="SUPFAM" id="SSF53067">
    <property type="entry name" value="Actin-like ATPase domain"/>
    <property type="match status" value="1"/>
</dbReference>
<keyword evidence="1" id="KW-0808">Transferase</keyword>
<dbReference type="Gene3D" id="3.30.420.510">
    <property type="match status" value="1"/>
</dbReference>
<evidence type="ECO:0000313" key="1">
    <source>
        <dbReference type="EMBL" id="QQP58399.1"/>
    </source>
</evidence>
<accession>A0A7T8QX51</accession>
<organism evidence="1 2">
    <name type="scientific">Caligus rogercresseyi</name>
    <name type="common">Sea louse</name>
    <dbReference type="NCBI Taxonomy" id="217165"/>
    <lineage>
        <taxon>Eukaryota</taxon>
        <taxon>Metazoa</taxon>
        <taxon>Ecdysozoa</taxon>
        <taxon>Arthropoda</taxon>
        <taxon>Crustacea</taxon>
        <taxon>Multicrustacea</taxon>
        <taxon>Hexanauplia</taxon>
        <taxon>Copepoda</taxon>
        <taxon>Siphonostomatoida</taxon>
        <taxon>Caligidae</taxon>
        <taxon>Caligus</taxon>
    </lineage>
</organism>
<dbReference type="InterPro" id="IPR043129">
    <property type="entry name" value="ATPase_NBD"/>
</dbReference>
<evidence type="ECO:0000313" key="2">
    <source>
        <dbReference type="Proteomes" id="UP000595437"/>
    </source>
</evidence>
<dbReference type="AlphaFoldDB" id="A0A7T8QX51"/>
<reference evidence="2" key="1">
    <citation type="submission" date="2021-01" db="EMBL/GenBank/DDBJ databases">
        <title>Caligus Genome Assembly.</title>
        <authorList>
            <person name="Gallardo-Escarate C."/>
        </authorList>
    </citation>
    <scope>NUCLEOTIDE SEQUENCE [LARGE SCALE GENOMIC DNA]</scope>
</reference>
<name>A0A7T8QX51_CALRO</name>
<dbReference type="OrthoDB" id="275583at2759"/>
<proteinExistence type="predicted"/>
<dbReference type="GO" id="GO:0016301">
    <property type="term" value="F:kinase activity"/>
    <property type="evidence" value="ECO:0007669"/>
    <property type="project" value="UniProtKB-KW"/>
</dbReference>
<keyword evidence="2" id="KW-1185">Reference proteome</keyword>